<name>A0AA35USG0_METCP</name>
<sequence>MAAVWSRAQQWELSRALRRLLKGHYPAAKNKPPGPFVYLANQALWHDSFLTVLRGVAKYSYARLLDRLYP</sequence>
<protein>
    <submittedName>
        <fullName evidence="1">Uncharacterized protein</fullName>
    </submittedName>
</protein>
<reference evidence="1" key="1">
    <citation type="submission" date="2023-03" db="EMBL/GenBank/DDBJ databases">
        <authorList>
            <person name="Pearce D."/>
        </authorList>
    </citation>
    <scope>NUCLEOTIDE SEQUENCE</scope>
    <source>
        <strain evidence="1">Mc</strain>
    </source>
</reference>
<dbReference type="Proteomes" id="UP001158598">
    <property type="component" value="Chromosome"/>
</dbReference>
<organism evidence="1 2">
    <name type="scientific">Methylococcus capsulatus</name>
    <dbReference type="NCBI Taxonomy" id="414"/>
    <lineage>
        <taxon>Bacteria</taxon>
        <taxon>Pseudomonadati</taxon>
        <taxon>Pseudomonadota</taxon>
        <taxon>Gammaproteobacteria</taxon>
        <taxon>Methylococcales</taxon>
        <taxon>Methylococcaceae</taxon>
        <taxon>Methylococcus</taxon>
    </lineage>
</organism>
<accession>A0AA35USG0</accession>
<evidence type="ECO:0000313" key="1">
    <source>
        <dbReference type="EMBL" id="CAI8738428.1"/>
    </source>
</evidence>
<dbReference type="EMBL" id="OX458332">
    <property type="protein sequence ID" value="CAI8738428.1"/>
    <property type="molecule type" value="Genomic_DNA"/>
</dbReference>
<dbReference type="AlphaFoldDB" id="A0AA35USG0"/>
<evidence type="ECO:0000313" key="2">
    <source>
        <dbReference type="Proteomes" id="UP001158598"/>
    </source>
</evidence>
<gene>
    <name evidence="1" type="ORF">MCNOR_0415</name>
</gene>
<proteinExistence type="predicted"/>